<feature type="non-terminal residue" evidence="1">
    <location>
        <position position="1"/>
    </location>
</feature>
<keyword evidence="2" id="KW-1185">Reference proteome</keyword>
<gene>
    <name evidence="1" type="ORF">KI387_026999</name>
</gene>
<proteinExistence type="predicted"/>
<reference evidence="1 2" key="1">
    <citation type="journal article" date="2021" name="Nat. Plants">
        <title>The Taxus genome provides insights into paclitaxel biosynthesis.</title>
        <authorList>
            <person name="Xiong X."/>
            <person name="Gou J."/>
            <person name="Liao Q."/>
            <person name="Li Y."/>
            <person name="Zhou Q."/>
            <person name="Bi G."/>
            <person name="Li C."/>
            <person name="Du R."/>
            <person name="Wang X."/>
            <person name="Sun T."/>
            <person name="Guo L."/>
            <person name="Liang H."/>
            <person name="Lu P."/>
            <person name="Wu Y."/>
            <person name="Zhang Z."/>
            <person name="Ro D.K."/>
            <person name="Shang Y."/>
            <person name="Huang S."/>
            <person name="Yan J."/>
        </authorList>
    </citation>
    <scope>NUCLEOTIDE SEQUENCE [LARGE SCALE GENOMIC DNA]</scope>
    <source>
        <strain evidence="1">Ta-2019</strain>
    </source>
</reference>
<accession>A0AA38FWV5</accession>
<protein>
    <submittedName>
        <fullName evidence="1">Uncharacterized protein</fullName>
    </submittedName>
</protein>
<name>A0AA38FWV5_TAXCH</name>
<dbReference type="Proteomes" id="UP000824469">
    <property type="component" value="Unassembled WGS sequence"/>
</dbReference>
<dbReference type="AlphaFoldDB" id="A0AA38FWV5"/>
<evidence type="ECO:0000313" key="1">
    <source>
        <dbReference type="EMBL" id="KAH9311964.1"/>
    </source>
</evidence>
<sequence length="55" mass="5571">VVLTLEDVAKSSLIGGWVRLVVGVTPKVVIGLVEVNVVGMGLGLGIGQVMGKDVV</sequence>
<dbReference type="EMBL" id="JAHRHJ020000006">
    <property type="protein sequence ID" value="KAH9311964.1"/>
    <property type="molecule type" value="Genomic_DNA"/>
</dbReference>
<comment type="caution">
    <text evidence="1">The sequence shown here is derived from an EMBL/GenBank/DDBJ whole genome shotgun (WGS) entry which is preliminary data.</text>
</comment>
<organism evidence="1 2">
    <name type="scientific">Taxus chinensis</name>
    <name type="common">Chinese yew</name>
    <name type="synonym">Taxus wallichiana var. chinensis</name>
    <dbReference type="NCBI Taxonomy" id="29808"/>
    <lineage>
        <taxon>Eukaryota</taxon>
        <taxon>Viridiplantae</taxon>
        <taxon>Streptophyta</taxon>
        <taxon>Embryophyta</taxon>
        <taxon>Tracheophyta</taxon>
        <taxon>Spermatophyta</taxon>
        <taxon>Pinopsida</taxon>
        <taxon>Pinidae</taxon>
        <taxon>Conifers II</taxon>
        <taxon>Cupressales</taxon>
        <taxon>Taxaceae</taxon>
        <taxon>Taxus</taxon>
    </lineage>
</organism>
<evidence type="ECO:0000313" key="2">
    <source>
        <dbReference type="Proteomes" id="UP000824469"/>
    </source>
</evidence>